<sequence>MVHPHDHVSRNSNELPDIALSPSSARARTIVGRRLHPALKEDLRVRENVEDDLDDYDFSQEPRPNSPSRDFLLYDHLTSVGYTSAGAACCRRGEYECFLPLALIRYPLSTRMAPDMQGTNIYGELCRLLSSWYLMRQITGGTGGVGGVGGQQGGGGGIGQGNNIQIHTNRQVLPGLWQCLLISISVQVHDTQTDND</sequence>
<accession>A0ABQ0L4H1</accession>
<proteinExistence type="predicted"/>
<evidence type="ECO:0000313" key="1">
    <source>
        <dbReference type="EMBL" id="GAT46011.1"/>
    </source>
</evidence>
<gene>
    <name evidence="1" type="ORF">MCHLO_03558</name>
</gene>
<reference evidence="1" key="1">
    <citation type="submission" date="2014-09" db="EMBL/GenBank/DDBJ databases">
        <title>Genome sequence of the luminous mushroom Mycena chlorophos for searching fungal bioluminescence genes.</title>
        <authorList>
            <person name="Tanaka Y."/>
            <person name="Kasuga D."/>
            <person name="Oba Y."/>
            <person name="Hase S."/>
            <person name="Sato K."/>
            <person name="Oba Y."/>
            <person name="Sakakibara Y."/>
        </authorList>
    </citation>
    <scope>NUCLEOTIDE SEQUENCE</scope>
</reference>
<evidence type="ECO:0000313" key="2">
    <source>
        <dbReference type="Proteomes" id="UP000815677"/>
    </source>
</evidence>
<keyword evidence="2" id="KW-1185">Reference proteome</keyword>
<organism evidence="1 2">
    <name type="scientific">Mycena chlorophos</name>
    <name type="common">Agaric fungus</name>
    <name type="synonym">Agaricus chlorophos</name>
    <dbReference type="NCBI Taxonomy" id="658473"/>
    <lineage>
        <taxon>Eukaryota</taxon>
        <taxon>Fungi</taxon>
        <taxon>Dikarya</taxon>
        <taxon>Basidiomycota</taxon>
        <taxon>Agaricomycotina</taxon>
        <taxon>Agaricomycetes</taxon>
        <taxon>Agaricomycetidae</taxon>
        <taxon>Agaricales</taxon>
        <taxon>Marasmiineae</taxon>
        <taxon>Mycenaceae</taxon>
        <taxon>Mycena</taxon>
    </lineage>
</organism>
<dbReference type="Proteomes" id="UP000815677">
    <property type="component" value="Unassembled WGS sequence"/>
</dbReference>
<name>A0ABQ0L4H1_MYCCL</name>
<feature type="non-terminal residue" evidence="1">
    <location>
        <position position="196"/>
    </location>
</feature>
<protein>
    <submittedName>
        <fullName evidence="1">Uncharacterized protein</fullName>
    </submittedName>
</protein>
<dbReference type="EMBL" id="DF842082">
    <property type="protein sequence ID" value="GAT46011.1"/>
    <property type="molecule type" value="Genomic_DNA"/>
</dbReference>